<evidence type="ECO:0000256" key="2">
    <source>
        <dbReference type="ARBA" id="ARBA00005179"/>
    </source>
</evidence>
<dbReference type="PANTHER" id="PTHR24305:SF187">
    <property type="entry name" value="P450, PUTATIVE (EUROFUNG)-RELATED"/>
    <property type="match status" value="1"/>
</dbReference>
<dbReference type="InterPro" id="IPR036396">
    <property type="entry name" value="Cyt_P450_sf"/>
</dbReference>
<evidence type="ECO:0000256" key="1">
    <source>
        <dbReference type="ARBA" id="ARBA00001971"/>
    </source>
</evidence>
<dbReference type="EMBL" id="JADCUA010000014">
    <property type="protein sequence ID" value="KAH9834802.1"/>
    <property type="molecule type" value="Genomic_DNA"/>
</dbReference>
<keyword evidence="4" id="KW-0479">Metal-binding</keyword>
<comment type="cofactor">
    <cofactor evidence="1">
        <name>heme</name>
        <dbReference type="ChEBI" id="CHEBI:30413"/>
    </cofactor>
</comment>
<evidence type="ECO:0000256" key="7">
    <source>
        <dbReference type="ARBA" id="ARBA00023033"/>
    </source>
</evidence>
<gene>
    <name evidence="9" type="ORF">C8Q71DRAFT_871562</name>
</gene>
<keyword evidence="5" id="KW-0560">Oxidoreductase</keyword>
<dbReference type="Pfam" id="PF00067">
    <property type="entry name" value="p450"/>
    <property type="match status" value="1"/>
</dbReference>
<dbReference type="InterPro" id="IPR050121">
    <property type="entry name" value="Cytochrome_P450_monoxygenase"/>
</dbReference>
<keyword evidence="10" id="KW-1185">Reference proteome</keyword>
<keyword evidence="8" id="KW-0472">Membrane</keyword>
<dbReference type="GeneID" id="72009068"/>
<dbReference type="CDD" id="cd11061">
    <property type="entry name" value="CYP67-like"/>
    <property type="match status" value="1"/>
</dbReference>
<feature type="transmembrane region" description="Helical" evidence="8">
    <location>
        <begin position="59"/>
        <end position="76"/>
    </location>
</feature>
<evidence type="ECO:0000313" key="10">
    <source>
        <dbReference type="Proteomes" id="UP000814176"/>
    </source>
</evidence>
<evidence type="ECO:0000256" key="4">
    <source>
        <dbReference type="ARBA" id="ARBA00022723"/>
    </source>
</evidence>
<comment type="caution">
    <text evidence="9">The sequence shown here is derived from an EMBL/GenBank/DDBJ whole genome shotgun (WGS) entry which is preliminary data.</text>
</comment>
<dbReference type="SUPFAM" id="SSF48264">
    <property type="entry name" value="Cytochrome P450"/>
    <property type="match status" value="1"/>
</dbReference>
<keyword evidence="7" id="KW-0503">Monooxygenase</keyword>
<dbReference type="Proteomes" id="UP000814176">
    <property type="component" value="Unassembled WGS sequence"/>
</dbReference>
<evidence type="ECO:0000313" key="9">
    <source>
        <dbReference type="EMBL" id="KAH9834802.1"/>
    </source>
</evidence>
<organism evidence="9 10">
    <name type="scientific">Rhodofomes roseus</name>
    <dbReference type="NCBI Taxonomy" id="34475"/>
    <lineage>
        <taxon>Eukaryota</taxon>
        <taxon>Fungi</taxon>
        <taxon>Dikarya</taxon>
        <taxon>Basidiomycota</taxon>
        <taxon>Agaricomycotina</taxon>
        <taxon>Agaricomycetes</taxon>
        <taxon>Polyporales</taxon>
        <taxon>Rhodofomes</taxon>
    </lineage>
</organism>
<dbReference type="PRINTS" id="PR00385">
    <property type="entry name" value="P450"/>
</dbReference>
<feature type="transmembrane region" description="Helical" evidence="8">
    <location>
        <begin position="29"/>
        <end position="47"/>
    </location>
</feature>
<keyword evidence="8" id="KW-0812">Transmembrane</keyword>
<evidence type="ECO:0000256" key="6">
    <source>
        <dbReference type="ARBA" id="ARBA00023004"/>
    </source>
</evidence>
<proteinExistence type="inferred from homology"/>
<evidence type="ECO:0000256" key="5">
    <source>
        <dbReference type="ARBA" id="ARBA00023002"/>
    </source>
</evidence>
<comment type="pathway">
    <text evidence="2">Secondary metabolite biosynthesis.</text>
</comment>
<protein>
    <submittedName>
        <fullName evidence="9">Cytochrome P450</fullName>
    </submittedName>
</protein>
<accession>A0ABQ8KB61</accession>
<comment type="similarity">
    <text evidence="3">Belongs to the cytochrome P450 family.</text>
</comment>
<dbReference type="RefSeq" id="XP_047777288.1">
    <property type="nucleotide sequence ID" value="XM_047928336.1"/>
</dbReference>
<name>A0ABQ8KB61_9APHY</name>
<dbReference type="InterPro" id="IPR001128">
    <property type="entry name" value="Cyt_P450"/>
</dbReference>
<reference evidence="9 10" key="1">
    <citation type="journal article" date="2021" name="Environ. Microbiol.">
        <title>Gene family expansions and transcriptome signatures uncover fungal adaptations to wood decay.</title>
        <authorList>
            <person name="Hage H."/>
            <person name="Miyauchi S."/>
            <person name="Viragh M."/>
            <person name="Drula E."/>
            <person name="Min B."/>
            <person name="Chaduli D."/>
            <person name="Navarro D."/>
            <person name="Favel A."/>
            <person name="Norest M."/>
            <person name="Lesage-Meessen L."/>
            <person name="Balint B."/>
            <person name="Merenyi Z."/>
            <person name="de Eugenio L."/>
            <person name="Morin E."/>
            <person name="Martinez A.T."/>
            <person name="Baldrian P."/>
            <person name="Stursova M."/>
            <person name="Martinez M.J."/>
            <person name="Novotny C."/>
            <person name="Magnuson J.K."/>
            <person name="Spatafora J.W."/>
            <person name="Maurice S."/>
            <person name="Pangilinan J."/>
            <person name="Andreopoulos W."/>
            <person name="LaButti K."/>
            <person name="Hundley H."/>
            <person name="Na H."/>
            <person name="Kuo A."/>
            <person name="Barry K."/>
            <person name="Lipzen A."/>
            <person name="Henrissat B."/>
            <person name="Riley R."/>
            <person name="Ahrendt S."/>
            <person name="Nagy L.G."/>
            <person name="Grigoriev I.V."/>
            <person name="Martin F."/>
            <person name="Rosso M.N."/>
        </authorList>
    </citation>
    <scope>NUCLEOTIDE SEQUENCE [LARGE SCALE GENOMIC DNA]</scope>
    <source>
        <strain evidence="9 10">CIRM-BRFM 1785</strain>
    </source>
</reference>
<dbReference type="PRINTS" id="PR00463">
    <property type="entry name" value="EP450I"/>
</dbReference>
<evidence type="ECO:0000256" key="8">
    <source>
        <dbReference type="SAM" id="Phobius"/>
    </source>
</evidence>
<evidence type="ECO:0000256" key="3">
    <source>
        <dbReference type="ARBA" id="ARBA00010617"/>
    </source>
</evidence>
<dbReference type="Gene3D" id="1.10.630.10">
    <property type="entry name" value="Cytochrome P450"/>
    <property type="match status" value="1"/>
</dbReference>
<keyword evidence="8" id="KW-1133">Transmembrane helix</keyword>
<dbReference type="PANTHER" id="PTHR24305">
    <property type="entry name" value="CYTOCHROME P450"/>
    <property type="match status" value="1"/>
</dbReference>
<sequence length="547" mass="60133">MYPTLVPATLLALATHAFFKTFEPASLRLSIAVLAFLPALLVLTSAVPPMTLTSFTTTYGTYYTALALSIAVYRLSHVHPLSNYPGPVPSSTGKLHLYIRDLHDQYGPIVRIGPNELSIIDTTLLPGILGTDSMPKGPMWDGRQAAGNKGTTPSVKGGLIGARDKQRHAELRRVWNRAFTTSAVKQYEPIVLRRASQLVGELKKRCEAATMHDGRAQVDMAQWLGFFSFDFMGDFVFSETFGLLDAGEDKDGLIGGTESSLYMPSVVQQVPWTVNAARLLRLQVNKLGELALRLVTKRLKEGSMHYDLFYHINDEAKLEQERTPLPVVVTNTSTAIVAGSDTTATTLSNIIYFLLLHPVCFSRLRVEIDEAFSPGTKEPTDTTVLAQMPYLNAVINEGLRLYPPVPTMLQRAPSEGSGGHLLGPGLFIPEGTAVTVPPYAMHRSPRYFSPDPDKFMPERWLADSATNVDMVTDRSAFIPFSTGSAGCVGKPLALVEMRVVLALLVQTFDMRFATGYDAKRWPEDIHDVFVMRKGALPVKLSCRALEA</sequence>
<dbReference type="InterPro" id="IPR002401">
    <property type="entry name" value="Cyt_P450_E_grp-I"/>
</dbReference>
<keyword evidence="6" id="KW-0408">Iron</keyword>